<dbReference type="InterPro" id="IPR011990">
    <property type="entry name" value="TPR-like_helical_dom_sf"/>
</dbReference>
<dbReference type="SUPFAM" id="SSF48452">
    <property type="entry name" value="TPR-like"/>
    <property type="match status" value="1"/>
</dbReference>
<keyword evidence="6" id="KW-1185">Reference proteome</keyword>
<feature type="repeat" description="TPR" evidence="3">
    <location>
        <begin position="107"/>
        <end position="140"/>
    </location>
</feature>
<evidence type="ECO:0008006" key="7">
    <source>
        <dbReference type="Google" id="ProtNLM"/>
    </source>
</evidence>
<dbReference type="InterPro" id="IPR013105">
    <property type="entry name" value="TPR_2"/>
</dbReference>
<dbReference type="Pfam" id="PF07719">
    <property type="entry name" value="TPR_2"/>
    <property type="match status" value="1"/>
</dbReference>
<feature type="signal peptide" evidence="4">
    <location>
        <begin position="1"/>
        <end position="40"/>
    </location>
</feature>
<dbReference type="Gene3D" id="1.25.40.10">
    <property type="entry name" value="Tetratricopeptide repeat domain"/>
    <property type="match status" value="1"/>
</dbReference>
<dbReference type="Proteomes" id="UP001219862">
    <property type="component" value="Unassembled WGS sequence"/>
</dbReference>
<dbReference type="InterPro" id="IPR037919">
    <property type="entry name" value="OGT"/>
</dbReference>
<dbReference type="InterPro" id="IPR019734">
    <property type="entry name" value="TPR_rpt"/>
</dbReference>
<evidence type="ECO:0000313" key="5">
    <source>
        <dbReference type="EMBL" id="MDC8783904.1"/>
    </source>
</evidence>
<reference evidence="5 6" key="1">
    <citation type="submission" date="2022-10" db="EMBL/GenBank/DDBJ databases">
        <title>paucibacter sp. hw8 Genome sequencing.</title>
        <authorList>
            <person name="Park S."/>
        </authorList>
    </citation>
    <scope>NUCLEOTIDE SEQUENCE [LARGE SCALE GENOMIC DNA]</scope>
    <source>
        <strain evidence="6">hw8</strain>
    </source>
</reference>
<sequence length="192" mass="21278">MPPRFDCHFPVFRVFRARMFRLFRPCLFAAALGFTAAASAAEQDTAQRLWLAGQRSAAISWVEDGLRTTPNDLNLRFTLGVMRMEMGELKPAAEIFTRLSQDFPDLADPFNNLAVIHAAQGDLDLAQADLNQALTLQPTHAQALENLGDVLLRQAERAYQNALKHQVAPLAATQGKLKNIQALLKRVDTPSP</sequence>
<evidence type="ECO:0000313" key="6">
    <source>
        <dbReference type="Proteomes" id="UP001219862"/>
    </source>
</evidence>
<proteinExistence type="predicted"/>
<keyword evidence="1" id="KW-0677">Repeat</keyword>
<evidence type="ECO:0000256" key="1">
    <source>
        <dbReference type="ARBA" id="ARBA00022737"/>
    </source>
</evidence>
<comment type="caution">
    <text evidence="5">The sequence shown here is derived from an EMBL/GenBank/DDBJ whole genome shotgun (WGS) entry which is preliminary data.</text>
</comment>
<accession>A0ABT5KLX0</accession>
<gene>
    <name evidence="5" type="ORF">PRZ01_01705</name>
</gene>
<keyword evidence="4" id="KW-0732">Signal</keyword>
<keyword evidence="2 3" id="KW-0802">TPR repeat</keyword>
<evidence type="ECO:0000256" key="4">
    <source>
        <dbReference type="SAM" id="SignalP"/>
    </source>
</evidence>
<dbReference type="PANTHER" id="PTHR44366">
    <property type="entry name" value="UDP-N-ACETYLGLUCOSAMINE--PEPTIDE N-ACETYLGLUCOSAMINYLTRANSFERASE 110 KDA SUBUNIT"/>
    <property type="match status" value="1"/>
</dbReference>
<dbReference type="EMBL" id="JAQQXS010000001">
    <property type="protein sequence ID" value="MDC8783904.1"/>
    <property type="molecule type" value="Genomic_DNA"/>
</dbReference>
<organism evidence="5 6">
    <name type="scientific">Roseateles koreensis</name>
    <dbReference type="NCBI Taxonomy" id="2987526"/>
    <lineage>
        <taxon>Bacteria</taxon>
        <taxon>Pseudomonadati</taxon>
        <taxon>Pseudomonadota</taxon>
        <taxon>Betaproteobacteria</taxon>
        <taxon>Burkholderiales</taxon>
        <taxon>Sphaerotilaceae</taxon>
        <taxon>Roseateles</taxon>
    </lineage>
</organism>
<dbReference type="PROSITE" id="PS50005">
    <property type="entry name" value="TPR"/>
    <property type="match status" value="1"/>
</dbReference>
<evidence type="ECO:0000256" key="2">
    <source>
        <dbReference type="ARBA" id="ARBA00022803"/>
    </source>
</evidence>
<dbReference type="PANTHER" id="PTHR44366:SF1">
    <property type="entry name" value="UDP-N-ACETYLGLUCOSAMINE--PEPTIDE N-ACETYLGLUCOSAMINYLTRANSFERASE 110 KDA SUBUNIT"/>
    <property type="match status" value="1"/>
</dbReference>
<feature type="chain" id="PRO_5045250206" description="Tetratricopeptide repeat protein" evidence="4">
    <location>
        <begin position="41"/>
        <end position="192"/>
    </location>
</feature>
<dbReference type="RefSeq" id="WP_273595008.1">
    <property type="nucleotide sequence ID" value="NZ_JAQQXS010000001.1"/>
</dbReference>
<evidence type="ECO:0000256" key="3">
    <source>
        <dbReference type="PROSITE-ProRule" id="PRU00339"/>
    </source>
</evidence>
<dbReference type="SMART" id="SM00028">
    <property type="entry name" value="TPR"/>
    <property type="match status" value="1"/>
</dbReference>
<name>A0ABT5KLX0_9BURK</name>
<protein>
    <recommendedName>
        <fullName evidence="7">Tetratricopeptide repeat protein</fullName>
    </recommendedName>
</protein>